<dbReference type="InterPro" id="IPR053953">
    <property type="entry name" value="NirdL-like_HTH"/>
</dbReference>
<evidence type="ECO:0000256" key="1">
    <source>
        <dbReference type="ARBA" id="ARBA00023239"/>
    </source>
</evidence>
<dbReference type="eggNOG" id="arCOG01628">
    <property type="taxonomic scope" value="Archaea"/>
</dbReference>
<dbReference type="EMBL" id="CP000816">
    <property type="protein sequence ID" value="ABU82021.1"/>
    <property type="molecule type" value="Genomic_DNA"/>
</dbReference>
<dbReference type="EC" id="4.1.1.111" evidence="4"/>
<keyword evidence="1" id="KW-0456">Lyase</keyword>
<dbReference type="PANTHER" id="PTHR43413:SF1">
    <property type="entry name" value="SIROHEME DECARBOXYLASE NIRL SUBUNIT"/>
    <property type="match status" value="1"/>
</dbReference>
<dbReference type="PhylomeDB" id="A8AAR9"/>
<dbReference type="InterPro" id="IPR040523">
    <property type="entry name" value="AsnC_trans_reg2"/>
</dbReference>
<evidence type="ECO:0000256" key="5">
    <source>
        <dbReference type="ARBA" id="ARBA00048470"/>
    </source>
</evidence>
<dbReference type="Pfam" id="PF17805">
    <property type="entry name" value="AsnC_trans_reg2"/>
    <property type="match status" value="2"/>
</dbReference>
<dbReference type="Pfam" id="PF22451">
    <property type="entry name" value="NirdL-like_HTH"/>
    <property type="match status" value="2"/>
</dbReference>
<protein>
    <recommendedName>
        <fullName evidence="4">siroheme decarboxylase</fullName>
        <ecNumber evidence="4">4.1.1.111</ecNumber>
    </recommendedName>
</protein>
<gene>
    <name evidence="8" type="ordered locus">Igni_0839</name>
</gene>
<evidence type="ECO:0000256" key="4">
    <source>
        <dbReference type="ARBA" id="ARBA00023471"/>
    </source>
</evidence>
<name>A8AAR9_IGNH4</name>
<dbReference type="Gene3D" id="3.30.70.3460">
    <property type="match status" value="2"/>
</dbReference>
<evidence type="ECO:0000256" key="3">
    <source>
        <dbReference type="ARBA" id="ARBA00023457"/>
    </source>
</evidence>
<evidence type="ECO:0000259" key="6">
    <source>
        <dbReference type="Pfam" id="PF17805"/>
    </source>
</evidence>
<keyword evidence="9" id="KW-1185">Reference proteome</keyword>
<feature type="domain" description="Siroheme decarboxylase AsnC-like ligand binding" evidence="6">
    <location>
        <begin position="67"/>
        <end position="142"/>
    </location>
</feature>
<dbReference type="InterPro" id="IPR019888">
    <property type="entry name" value="Tscrpt_reg_AsnC-like"/>
</dbReference>
<feature type="domain" description="Siroheme decarboxylase NirL-like HTH" evidence="7">
    <location>
        <begin position="6"/>
        <end position="51"/>
    </location>
</feature>
<comment type="pathway">
    <text evidence="2">Porphyrin-containing compound metabolism.</text>
</comment>
<dbReference type="STRING" id="453591.Igni_0839"/>
<dbReference type="HOGENOM" id="CLU_049427_1_0_2"/>
<evidence type="ECO:0000259" key="7">
    <source>
        <dbReference type="Pfam" id="PF22451"/>
    </source>
</evidence>
<sequence length="320" mass="36859">MLSELDKRLLYELQYNFPLTPTPFEEVARALGISQERVLERTKELMDNKIIKRIGFTVNYKSMGKVAALVGVKVRGRKDVEALKAILMNNPEVTHNYLRDDPDYQVWFTIKAKNMEVLKEEVKNILEPLGLNDYVVLPSKKVCKVSVRYDPIRGIAWSPYSPQKDEVPKPEDLGLPEEFPKDVSRLKPVERPYAEVAKKYGMSEEEVVEKVKLLLREGVLRNPGASVDGDKIGFKYNSMIVMKVDDDVEVCRRIAEEVPEASHVVARVVDERWPYPVYFVLHATKKELVEDVASRVIEKFDPYDYRKLYSLENLKPGVAR</sequence>
<dbReference type="Proteomes" id="UP000000262">
    <property type="component" value="Chromosome"/>
</dbReference>
<proteinExistence type="inferred from homology"/>
<dbReference type="Gene3D" id="1.10.10.2890">
    <property type="match status" value="1"/>
</dbReference>
<dbReference type="SMART" id="SM00344">
    <property type="entry name" value="HTH_ASNC"/>
    <property type="match status" value="1"/>
</dbReference>
<dbReference type="InterPro" id="IPR036390">
    <property type="entry name" value="WH_DNA-bd_sf"/>
</dbReference>
<comment type="similarity">
    <text evidence="3">Belongs to the Ahb/Nir family.</text>
</comment>
<dbReference type="InterPro" id="IPR050684">
    <property type="entry name" value="HTH-Siroheme_Decarb"/>
</dbReference>
<evidence type="ECO:0000313" key="8">
    <source>
        <dbReference type="EMBL" id="ABU82021.1"/>
    </source>
</evidence>
<reference evidence="8 9" key="1">
    <citation type="journal article" date="2008" name="Genome Biol.">
        <title>A genomic analysis of the archaeal system Ignicoccus hospitalis-Nanoarchaeum equitans.</title>
        <authorList>
            <person name="Podar M."/>
            <person name="Anderson I."/>
            <person name="Makarova K.S."/>
            <person name="Elkins J.G."/>
            <person name="Ivanova N."/>
            <person name="Wall M.A."/>
            <person name="Lykidis A."/>
            <person name="Mavromatis K."/>
            <person name="Sun H."/>
            <person name="Hudson M.E."/>
            <person name="Chen W."/>
            <person name="Deciu C."/>
            <person name="Hutchison D."/>
            <person name="Eads J.R."/>
            <person name="Anderson A."/>
            <person name="Fernandes F."/>
            <person name="Szeto E."/>
            <person name="Lapidus A."/>
            <person name="Kyrpides N.C."/>
            <person name="Saier M.H.Jr."/>
            <person name="Richardson P.M."/>
            <person name="Rachel R."/>
            <person name="Huber H."/>
            <person name="Eisen J.A."/>
            <person name="Koonin E.V."/>
            <person name="Keller M."/>
            <person name="Stetter K.O."/>
        </authorList>
    </citation>
    <scope>NUCLEOTIDE SEQUENCE [LARGE SCALE GENOMIC DNA]</scope>
    <source>
        <strain evidence="9">KIN4/I / DSM 18386 / JCM 14125</strain>
    </source>
</reference>
<accession>A8AAR9</accession>
<dbReference type="PANTHER" id="PTHR43413">
    <property type="entry name" value="TRANSCRIPTIONAL REGULATOR, ASNC FAMILY"/>
    <property type="match status" value="1"/>
</dbReference>
<dbReference type="GO" id="GO:0016829">
    <property type="term" value="F:lyase activity"/>
    <property type="evidence" value="ECO:0007669"/>
    <property type="project" value="UniProtKB-KW"/>
</dbReference>
<feature type="domain" description="Siroheme decarboxylase AsnC-like ligand binding" evidence="6">
    <location>
        <begin position="231"/>
        <end position="315"/>
    </location>
</feature>
<dbReference type="KEGG" id="iho:Igni_0839"/>
<dbReference type="SUPFAM" id="SSF46785">
    <property type="entry name" value="Winged helix' DNA-binding domain"/>
    <property type="match status" value="1"/>
</dbReference>
<feature type="domain" description="Siroheme decarboxylase NirL-like HTH" evidence="7">
    <location>
        <begin position="189"/>
        <end position="221"/>
    </location>
</feature>
<evidence type="ECO:0000313" key="9">
    <source>
        <dbReference type="Proteomes" id="UP000000262"/>
    </source>
</evidence>
<dbReference type="AlphaFoldDB" id="A8AAR9"/>
<organism evidence="8 9">
    <name type="scientific">Ignicoccus hospitalis (strain KIN4/I / DSM 18386 / JCM 14125)</name>
    <dbReference type="NCBI Taxonomy" id="453591"/>
    <lineage>
        <taxon>Archaea</taxon>
        <taxon>Thermoproteota</taxon>
        <taxon>Thermoprotei</taxon>
        <taxon>Desulfurococcales</taxon>
        <taxon>Desulfurococcaceae</taxon>
        <taxon>Ignicoccus</taxon>
    </lineage>
</organism>
<evidence type="ECO:0000256" key="2">
    <source>
        <dbReference type="ARBA" id="ARBA00023444"/>
    </source>
</evidence>
<comment type="catalytic activity">
    <reaction evidence="5">
        <text>siroheme + 2 H(+) = 12,18-didecarboxysiroheme + 2 CO2</text>
        <dbReference type="Rhea" id="RHEA:19093"/>
        <dbReference type="ChEBI" id="CHEBI:15378"/>
        <dbReference type="ChEBI" id="CHEBI:16526"/>
        <dbReference type="ChEBI" id="CHEBI:60052"/>
        <dbReference type="ChEBI" id="CHEBI:140497"/>
        <dbReference type="EC" id="4.1.1.111"/>
    </reaction>
</comment>